<proteinExistence type="predicted"/>
<evidence type="ECO:0000256" key="1">
    <source>
        <dbReference type="ARBA" id="ARBA00004651"/>
    </source>
</evidence>
<dbReference type="SUPFAM" id="SSF53649">
    <property type="entry name" value="Alkaline phosphatase-like"/>
    <property type="match status" value="1"/>
</dbReference>
<dbReference type="CDD" id="cd16015">
    <property type="entry name" value="LTA_synthase"/>
    <property type="match status" value="1"/>
</dbReference>
<evidence type="ECO:0000256" key="3">
    <source>
        <dbReference type="ARBA" id="ARBA00022475"/>
    </source>
</evidence>
<evidence type="ECO:0000256" key="7">
    <source>
        <dbReference type="SAM" id="Phobius"/>
    </source>
</evidence>
<dbReference type="InterPro" id="IPR000917">
    <property type="entry name" value="Sulfatase_N"/>
</dbReference>
<dbReference type="InterPro" id="IPR017850">
    <property type="entry name" value="Alkaline_phosphatase_core_sf"/>
</dbReference>
<dbReference type="PANTHER" id="PTHR47371:SF3">
    <property type="entry name" value="PHOSPHOGLYCEROL TRANSFERASE I"/>
    <property type="match status" value="1"/>
</dbReference>
<accession>A0A923I9Q1</accession>
<evidence type="ECO:0000313" key="9">
    <source>
        <dbReference type="EMBL" id="MBC5580858.1"/>
    </source>
</evidence>
<organism evidence="9 10">
    <name type="scientific">Anaerofilum hominis</name>
    <dbReference type="NCBI Taxonomy" id="2763016"/>
    <lineage>
        <taxon>Bacteria</taxon>
        <taxon>Bacillati</taxon>
        <taxon>Bacillota</taxon>
        <taxon>Clostridia</taxon>
        <taxon>Eubacteriales</taxon>
        <taxon>Oscillospiraceae</taxon>
        <taxon>Anaerofilum</taxon>
    </lineage>
</organism>
<dbReference type="AlphaFoldDB" id="A0A923I9Q1"/>
<comment type="caution">
    <text evidence="9">The sequence shown here is derived from an EMBL/GenBank/DDBJ whole genome shotgun (WGS) entry which is preliminary data.</text>
</comment>
<reference evidence="9" key="1">
    <citation type="submission" date="2020-08" db="EMBL/GenBank/DDBJ databases">
        <title>Genome public.</title>
        <authorList>
            <person name="Liu C."/>
            <person name="Sun Q."/>
        </authorList>
    </citation>
    <scope>NUCLEOTIDE SEQUENCE</scope>
    <source>
        <strain evidence="9">BX8</strain>
    </source>
</reference>
<feature type="transmembrane region" description="Helical" evidence="7">
    <location>
        <begin position="248"/>
        <end position="269"/>
    </location>
</feature>
<keyword evidence="4 7" id="KW-0812">Transmembrane</keyword>
<keyword evidence="3" id="KW-1003">Cell membrane</keyword>
<dbReference type="RefSeq" id="WP_186887180.1">
    <property type="nucleotide sequence ID" value="NZ_JACONZ010000001.1"/>
</dbReference>
<dbReference type="PANTHER" id="PTHR47371">
    <property type="entry name" value="LIPOTEICHOIC ACID SYNTHASE"/>
    <property type="match status" value="1"/>
</dbReference>
<keyword evidence="5 7" id="KW-1133">Transmembrane helix</keyword>
<dbReference type="Pfam" id="PF00884">
    <property type="entry name" value="Sulfatase"/>
    <property type="match status" value="1"/>
</dbReference>
<evidence type="ECO:0000259" key="8">
    <source>
        <dbReference type="Pfam" id="PF00884"/>
    </source>
</evidence>
<gene>
    <name evidence="9" type="ORF">H8S23_05010</name>
</gene>
<sequence length="812" mass="89987">MLREKKGIFSKHIPAWAPKALKCLFIVSVLAAALLHLKFFLVDTYSTVNFIPTNYSNSILADSPVSIRFTSSYSGLKSILLRFVPNSDASANTPLTFTLLDKKDAVLQRFVLSADEVAAAPENISLTVGPKLARGKAYTLLIESEASADTAAYRLSIGTAVRTDVQEWFWGDNRETDLPDVQFLYHHISSFYTLIFVSCVLFSFLAVFLPGLRSEKAKLAYHAAVLLGAPLPLLYTTELLNMGTILQLPFSVVMANYLILLLILTLFYILTNRFSLAVTLGSALILIGATANHFTLRFRQSTVLPSDLYGLRTAIDVMPGYQFSLSPGLLIACAVFVFLLCLSLRDPVAVRGWKFRILSATLTAAFALGLWGLVSTPSLYQKLGASLDNFRQTPQSKINGFYLNFSINLPFLISSPPKGYDTKSLETLIPDPDPDTSASGPFPHLIAVMNESFADLSIAGELHTNEDPLPFLHSLAEDSALSAYVGDLIVPVYGGGTSCTEFEFLTGYSLAFCNSSGAPYGQYLNREIPALPWQLNELGYYTIGLHPAPGHNWNRNSAYPRMGFDETWFEEDGLTSNNSIRGFMSDSDTYEKVLELFGQHKKEGPVFLFAVTIQNHGGYDNPYFENSMTVREKEQEFSLAEQYFSLLKLSDSALKELMEALSQEEEPVLLVVFGDHWGALEDGYLETVFGKPLDQLSEEQDLLRYQTPVVIWSNYGLDLSGLPDTLSTNYLSCTIKQAAGLPLTPFERFALSAQKTWPVISTHGAISAEGTFVQQMPEDDPLLASYSYLQYNGLSDHRHLQKDLFLPMLFEG</sequence>
<comment type="pathway">
    <text evidence="2">Cell wall biogenesis; lipoteichoic acid biosynthesis.</text>
</comment>
<protein>
    <submittedName>
        <fullName evidence="9">LTA synthase family protein</fullName>
    </submittedName>
</protein>
<feature type="transmembrane region" description="Helical" evidence="7">
    <location>
        <begin position="355"/>
        <end position="374"/>
    </location>
</feature>
<evidence type="ECO:0000256" key="5">
    <source>
        <dbReference type="ARBA" id="ARBA00022989"/>
    </source>
</evidence>
<feature type="transmembrane region" description="Helical" evidence="7">
    <location>
        <begin position="219"/>
        <end position="236"/>
    </location>
</feature>
<dbReference type="GO" id="GO:0005886">
    <property type="term" value="C:plasma membrane"/>
    <property type="evidence" value="ECO:0007669"/>
    <property type="project" value="UniProtKB-SubCell"/>
</dbReference>
<feature type="domain" description="Sulfatase N-terminal" evidence="8">
    <location>
        <begin position="443"/>
        <end position="716"/>
    </location>
</feature>
<evidence type="ECO:0000256" key="2">
    <source>
        <dbReference type="ARBA" id="ARBA00004936"/>
    </source>
</evidence>
<dbReference type="Gene3D" id="3.40.720.10">
    <property type="entry name" value="Alkaline Phosphatase, subunit A"/>
    <property type="match status" value="1"/>
</dbReference>
<comment type="subcellular location">
    <subcellularLocation>
        <location evidence="1">Cell membrane</location>
        <topology evidence="1">Multi-pass membrane protein</topology>
    </subcellularLocation>
</comment>
<keyword evidence="6 7" id="KW-0472">Membrane</keyword>
<feature type="transmembrane region" description="Helical" evidence="7">
    <location>
        <begin position="191"/>
        <end position="212"/>
    </location>
</feature>
<keyword evidence="10" id="KW-1185">Reference proteome</keyword>
<dbReference type="EMBL" id="JACONZ010000001">
    <property type="protein sequence ID" value="MBC5580858.1"/>
    <property type="molecule type" value="Genomic_DNA"/>
</dbReference>
<feature type="transmembrane region" description="Helical" evidence="7">
    <location>
        <begin position="276"/>
        <end position="296"/>
    </location>
</feature>
<dbReference type="InterPro" id="IPR050448">
    <property type="entry name" value="OpgB/LTA_synthase_biosynth"/>
</dbReference>
<name>A0A923I9Q1_9FIRM</name>
<feature type="transmembrane region" description="Helical" evidence="7">
    <location>
        <begin position="21"/>
        <end position="41"/>
    </location>
</feature>
<evidence type="ECO:0000313" key="10">
    <source>
        <dbReference type="Proteomes" id="UP000659630"/>
    </source>
</evidence>
<dbReference type="Proteomes" id="UP000659630">
    <property type="component" value="Unassembled WGS sequence"/>
</dbReference>
<evidence type="ECO:0000256" key="6">
    <source>
        <dbReference type="ARBA" id="ARBA00023136"/>
    </source>
</evidence>
<feature type="transmembrane region" description="Helical" evidence="7">
    <location>
        <begin position="321"/>
        <end position="343"/>
    </location>
</feature>
<evidence type="ECO:0000256" key="4">
    <source>
        <dbReference type="ARBA" id="ARBA00022692"/>
    </source>
</evidence>